<gene>
    <name evidence="1" type="ORF">F2Q70_00004754</name>
</gene>
<evidence type="ECO:0000313" key="1">
    <source>
        <dbReference type="EMBL" id="KAF2575062.1"/>
    </source>
</evidence>
<proteinExistence type="predicted"/>
<name>A0A8S9J0K7_BRACR</name>
<dbReference type="AlphaFoldDB" id="A0A8S9J0K7"/>
<accession>A0A8S9J0K7</accession>
<comment type="caution">
    <text evidence="1">The sequence shown here is derived from an EMBL/GenBank/DDBJ whole genome shotgun (WGS) entry which is preliminary data.</text>
</comment>
<reference evidence="1" key="1">
    <citation type="submission" date="2019-12" db="EMBL/GenBank/DDBJ databases">
        <title>Genome sequencing and annotation of Brassica cretica.</title>
        <authorList>
            <person name="Studholme D.J."/>
            <person name="Sarris P.F."/>
        </authorList>
    </citation>
    <scope>NUCLEOTIDE SEQUENCE</scope>
    <source>
        <strain evidence="1">PFS-102/07</strain>
        <tissue evidence="1">Leaf</tissue>
    </source>
</reference>
<protein>
    <submittedName>
        <fullName evidence="1">Uncharacterized protein</fullName>
    </submittedName>
</protein>
<dbReference type="EMBL" id="QGKY02001015">
    <property type="protein sequence ID" value="KAF2575062.1"/>
    <property type="molecule type" value="Genomic_DNA"/>
</dbReference>
<sequence length="109" mass="11978">MVSTRGGVALLVQDRDRFSSSAKLLAPHVATRIWGHAYGPFEYPGEDPSVDCTSHPGVRSVSLIDPGLTIFRPGDCGRVVRRRDANTFQIRSTCCAKLSHNYPGHLTRI</sequence>
<organism evidence="1">
    <name type="scientific">Brassica cretica</name>
    <name type="common">Mustard</name>
    <dbReference type="NCBI Taxonomy" id="69181"/>
    <lineage>
        <taxon>Eukaryota</taxon>
        <taxon>Viridiplantae</taxon>
        <taxon>Streptophyta</taxon>
        <taxon>Embryophyta</taxon>
        <taxon>Tracheophyta</taxon>
        <taxon>Spermatophyta</taxon>
        <taxon>Magnoliopsida</taxon>
        <taxon>eudicotyledons</taxon>
        <taxon>Gunneridae</taxon>
        <taxon>Pentapetalae</taxon>
        <taxon>rosids</taxon>
        <taxon>malvids</taxon>
        <taxon>Brassicales</taxon>
        <taxon>Brassicaceae</taxon>
        <taxon>Brassiceae</taxon>
        <taxon>Brassica</taxon>
    </lineage>
</organism>